<dbReference type="EMBL" id="JARJLG010000304">
    <property type="protein sequence ID" value="KAJ7718582.1"/>
    <property type="molecule type" value="Genomic_DNA"/>
</dbReference>
<sequence length="212" mass="23481">MNAPPPIGVPEITQPEVVRTIFDDKGHTYSPELVLSIARILLQLTNAIRTHAFATEEQIEDERRNIYGWYPHPHKQCVCLSFCATSGSLVIRPKTAKLIRQSAEQNHTPIAEATGAAEGTTWEDVLDVTETDGEMKGSDATVNPSYALASHPRAVVKRVKKKIKNENQNESGNPKPNRRYQAIVDGKNFGLQCKNTYKFGLSGTITPLLNQT</sequence>
<evidence type="ECO:0000313" key="2">
    <source>
        <dbReference type="Proteomes" id="UP001215280"/>
    </source>
</evidence>
<dbReference type="AlphaFoldDB" id="A0AAD7HEU3"/>
<comment type="caution">
    <text evidence="1">The sequence shown here is derived from an EMBL/GenBank/DDBJ whole genome shotgun (WGS) entry which is preliminary data.</text>
</comment>
<accession>A0AAD7HEU3</accession>
<keyword evidence="2" id="KW-1185">Reference proteome</keyword>
<reference evidence="1" key="1">
    <citation type="submission" date="2023-03" db="EMBL/GenBank/DDBJ databases">
        <title>Massive genome expansion in bonnet fungi (Mycena s.s.) driven by repeated elements and novel gene families across ecological guilds.</title>
        <authorList>
            <consortium name="Lawrence Berkeley National Laboratory"/>
            <person name="Harder C.B."/>
            <person name="Miyauchi S."/>
            <person name="Viragh M."/>
            <person name="Kuo A."/>
            <person name="Thoen E."/>
            <person name="Andreopoulos B."/>
            <person name="Lu D."/>
            <person name="Skrede I."/>
            <person name="Drula E."/>
            <person name="Henrissat B."/>
            <person name="Morin E."/>
            <person name="Kohler A."/>
            <person name="Barry K."/>
            <person name="LaButti K."/>
            <person name="Morin E."/>
            <person name="Salamov A."/>
            <person name="Lipzen A."/>
            <person name="Mereny Z."/>
            <person name="Hegedus B."/>
            <person name="Baldrian P."/>
            <person name="Stursova M."/>
            <person name="Weitz H."/>
            <person name="Taylor A."/>
            <person name="Grigoriev I.V."/>
            <person name="Nagy L.G."/>
            <person name="Martin F."/>
            <person name="Kauserud H."/>
        </authorList>
    </citation>
    <scope>NUCLEOTIDE SEQUENCE</scope>
    <source>
        <strain evidence="1">CBHHK188m</strain>
    </source>
</reference>
<dbReference type="Proteomes" id="UP001215280">
    <property type="component" value="Unassembled WGS sequence"/>
</dbReference>
<gene>
    <name evidence="1" type="ORF">DFH07DRAFT_784918</name>
</gene>
<protein>
    <submittedName>
        <fullName evidence="1">Uncharacterized protein</fullName>
    </submittedName>
</protein>
<proteinExistence type="predicted"/>
<evidence type="ECO:0000313" key="1">
    <source>
        <dbReference type="EMBL" id="KAJ7718582.1"/>
    </source>
</evidence>
<name>A0AAD7HEU3_9AGAR</name>
<organism evidence="1 2">
    <name type="scientific">Mycena maculata</name>
    <dbReference type="NCBI Taxonomy" id="230809"/>
    <lineage>
        <taxon>Eukaryota</taxon>
        <taxon>Fungi</taxon>
        <taxon>Dikarya</taxon>
        <taxon>Basidiomycota</taxon>
        <taxon>Agaricomycotina</taxon>
        <taxon>Agaricomycetes</taxon>
        <taxon>Agaricomycetidae</taxon>
        <taxon>Agaricales</taxon>
        <taxon>Marasmiineae</taxon>
        <taxon>Mycenaceae</taxon>
        <taxon>Mycena</taxon>
    </lineage>
</organism>